<dbReference type="Gene3D" id="1.10.150.240">
    <property type="entry name" value="Putative phosphatase, domain 2"/>
    <property type="match status" value="1"/>
</dbReference>
<dbReference type="OrthoDB" id="9797415at2"/>
<dbReference type="InterPro" id="IPR023198">
    <property type="entry name" value="PGP-like_dom2"/>
</dbReference>
<dbReference type="Proteomes" id="UP000439550">
    <property type="component" value="Unassembled WGS sequence"/>
</dbReference>
<dbReference type="Pfam" id="PF00702">
    <property type="entry name" value="Hydrolase"/>
    <property type="match status" value="1"/>
</dbReference>
<keyword evidence="2" id="KW-1185">Reference proteome</keyword>
<sequence length="201" mass="23063">MIKSIIFDLGQVILDCDWKKTVQAFADLGIDIEPLVFSADFWEQLGKNDTYSPESFSDLIRKRSGSRLSNHDIVSAWNRQLCPFTPARMTLLERFTQDYHLYLLSNTDEILIEAFESQCLKQFGKPLSSYFTATYYSSRIGLRKPDPQIFQEFLHLSALTANECLFIDDKIENVTAAKAMGFKTIHLTGDLLDVNFEKVLK</sequence>
<gene>
    <name evidence="1" type="ORF">GHI93_06790</name>
</gene>
<reference evidence="1 2" key="1">
    <citation type="submission" date="2019-10" db="EMBL/GenBank/DDBJ databases">
        <authorList>
            <person name="Dong K."/>
        </authorList>
    </citation>
    <scope>NUCLEOTIDE SEQUENCE [LARGE SCALE GENOMIC DNA]</scope>
    <source>
        <strain evidence="1 2">DSM 28960</strain>
    </source>
</reference>
<dbReference type="NCBIfam" id="TIGR01509">
    <property type="entry name" value="HAD-SF-IA-v3"/>
    <property type="match status" value="1"/>
</dbReference>
<dbReference type="CDD" id="cd02603">
    <property type="entry name" value="HAD_sEH-N_like"/>
    <property type="match status" value="1"/>
</dbReference>
<dbReference type="GO" id="GO:0016787">
    <property type="term" value="F:hydrolase activity"/>
    <property type="evidence" value="ECO:0007669"/>
    <property type="project" value="UniProtKB-KW"/>
</dbReference>
<dbReference type="RefSeq" id="WP_153496308.1">
    <property type="nucleotide sequence ID" value="NZ_CAXYUY010000010.1"/>
</dbReference>
<dbReference type="PANTHER" id="PTHR43611">
    <property type="entry name" value="ALPHA-D-GLUCOSE 1-PHOSPHATE PHOSPHATASE"/>
    <property type="match status" value="1"/>
</dbReference>
<dbReference type="SFLD" id="SFLDG01129">
    <property type="entry name" value="C1.5:_HAD__Beta-PGM__Phosphata"/>
    <property type="match status" value="1"/>
</dbReference>
<dbReference type="SUPFAM" id="SSF56784">
    <property type="entry name" value="HAD-like"/>
    <property type="match status" value="1"/>
</dbReference>
<protein>
    <submittedName>
        <fullName evidence="1">HAD-IA family hydrolase</fullName>
    </submittedName>
</protein>
<dbReference type="InterPro" id="IPR036412">
    <property type="entry name" value="HAD-like_sf"/>
</dbReference>
<dbReference type="AlphaFoldDB" id="A0A7X2D216"/>
<dbReference type="SFLD" id="SFLDS00003">
    <property type="entry name" value="Haloacid_Dehalogenase"/>
    <property type="match status" value="1"/>
</dbReference>
<comment type="caution">
    <text evidence="1">The sequence shown here is derived from an EMBL/GenBank/DDBJ whole genome shotgun (WGS) entry which is preliminary data.</text>
</comment>
<dbReference type="Gene3D" id="3.40.50.1000">
    <property type="entry name" value="HAD superfamily/HAD-like"/>
    <property type="match status" value="1"/>
</dbReference>
<name>A0A7X2D216_9LACT</name>
<dbReference type="PANTHER" id="PTHR43611:SF3">
    <property type="entry name" value="FLAVIN MONONUCLEOTIDE HYDROLASE 1, CHLOROPLATIC"/>
    <property type="match status" value="1"/>
</dbReference>
<organism evidence="1 2">
    <name type="scientific">Lactococcus hircilactis</name>
    <dbReference type="NCBI Taxonomy" id="1494462"/>
    <lineage>
        <taxon>Bacteria</taxon>
        <taxon>Bacillati</taxon>
        <taxon>Bacillota</taxon>
        <taxon>Bacilli</taxon>
        <taxon>Lactobacillales</taxon>
        <taxon>Streptococcaceae</taxon>
        <taxon>Lactococcus</taxon>
    </lineage>
</organism>
<dbReference type="InterPro" id="IPR023214">
    <property type="entry name" value="HAD_sf"/>
</dbReference>
<accession>A0A7X2D216</accession>
<dbReference type="PRINTS" id="PR00413">
    <property type="entry name" value="HADHALOGNASE"/>
</dbReference>
<evidence type="ECO:0000313" key="1">
    <source>
        <dbReference type="EMBL" id="MQW39640.1"/>
    </source>
</evidence>
<proteinExistence type="predicted"/>
<keyword evidence="1" id="KW-0378">Hydrolase</keyword>
<dbReference type="EMBL" id="WITJ01000008">
    <property type="protein sequence ID" value="MQW39640.1"/>
    <property type="molecule type" value="Genomic_DNA"/>
</dbReference>
<evidence type="ECO:0000313" key="2">
    <source>
        <dbReference type="Proteomes" id="UP000439550"/>
    </source>
</evidence>
<dbReference type="InterPro" id="IPR006439">
    <property type="entry name" value="HAD-SF_hydro_IA"/>
</dbReference>